<dbReference type="EMBL" id="CP034412">
    <property type="protein sequence ID" value="QCY48642.1"/>
    <property type="molecule type" value="Genomic_DNA"/>
</dbReference>
<keyword evidence="3" id="KW-1185">Reference proteome</keyword>
<feature type="transmembrane region" description="Helical" evidence="1">
    <location>
        <begin position="67"/>
        <end position="86"/>
    </location>
</feature>
<protein>
    <submittedName>
        <fullName evidence="2">Uncharacterized protein</fullName>
    </submittedName>
</protein>
<evidence type="ECO:0000313" key="2">
    <source>
        <dbReference type="EMBL" id="QCY48642.1"/>
    </source>
</evidence>
<accession>A0A5B7WXJ2</accession>
<sequence>MTSLDSYIEELRTSLALRDLPPQTIREILREVISECSTYDQAQSQFGAPDQYAAQYPPGTPRKYQTIFTIIGLGAALAWQLGMHLVRDLLFEPGSFTSVLLTNLPPLAFIAAGLLTDFLRFTRRARLSR</sequence>
<proteinExistence type="predicted"/>
<keyword evidence="1" id="KW-0812">Transmembrane</keyword>
<gene>
    <name evidence="2" type="ORF">GcLGCM259_2936</name>
</gene>
<dbReference type="AlphaFoldDB" id="A0A5B7WXJ2"/>
<dbReference type="KEGG" id="gcr:GcLGCM259_2936"/>
<reference evidence="2 3" key="1">
    <citation type="submission" date="2018-12" db="EMBL/GenBank/DDBJ databases">
        <title>Complete Genome Sequence of Glutamicibacter creatinolyticus strain LGCM259,isolated from an abscess of a 12-year-old mare in Italy.</title>
        <authorList>
            <person name="Santos R.G."/>
            <person name="Silva A.L."/>
            <person name="Seyffert N."/>
            <person name="Castro T.L.P."/>
            <person name="Attili A.R."/>
            <person name="Rifici C."/>
            <person name="Mazzullo G."/>
            <person name="Brenig B."/>
            <person name="Venanzi F."/>
            <person name="Azevedo V."/>
        </authorList>
    </citation>
    <scope>NUCLEOTIDE SEQUENCE [LARGE SCALE GENOMIC DNA]</scope>
    <source>
        <strain evidence="2 3">LGCM 259</strain>
    </source>
</reference>
<name>A0A5B7WXJ2_9MICC</name>
<keyword evidence="1" id="KW-1133">Transmembrane helix</keyword>
<dbReference type="RefSeq" id="WP_138927106.1">
    <property type="nucleotide sequence ID" value="NZ_CP034412.1"/>
</dbReference>
<dbReference type="Proteomes" id="UP000307000">
    <property type="component" value="Chromosome"/>
</dbReference>
<organism evidence="2 3">
    <name type="scientific">Glutamicibacter creatinolyticus</name>
    <dbReference type="NCBI Taxonomy" id="162496"/>
    <lineage>
        <taxon>Bacteria</taxon>
        <taxon>Bacillati</taxon>
        <taxon>Actinomycetota</taxon>
        <taxon>Actinomycetes</taxon>
        <taxon>Micrococcales</taxon>
        <taxon>Micrococcaceae</taxon>
        <taxon>Glutamicibacter</taxon>
    </lineage>
</organism>
<keyword evidence="1" id="KW-0472">Membrane</keyword>
<evidence type="ECO:0000313" key="3">
    <source>
        <dbReference type="Proteomes" id="UP000307000"/>
    </source>
</evidence>
<feature type="transmembrane region" description="Helical" evidence="1">
    <location>
        <begin position="98"/>
        <end position="119"/>
    </location>
</feature>
<evidence type="ECO:0000256" key="1">
    <source>
        <dbReference type="SAM" id="Phobius"/>
    </source>
</evidence>